<dbReference type="Gene3D" id="1.10.1040.10">
    <property type="entry name" value="N-(1-d-carboxylethyl)-l-norvaline Dehydrogenase, domain 2"/>
    <property type="match status" value="1"/>
</dbReference>
<evidence type="ECO:0000313" key="5">
    <source>
        <dbReference type="EMBL" id="MDQ0203985.1"/>
    </source>
</evidence>
<reference evidence="5 6" key="1">
    <citation type="submission" date="2023-07" db="EMBL/GenBank/DDBJ databases">
        <title>Genomic Encyclopedia of Type Strains, Phase IV (KMG-IV): sequencing the most valuable type-strain genomes for metagenomic binning, comparative biology and taxonomic classification.</title>
        <authorList>
            <person name="Goeker M."/>
        </authorList>
    </citation>
    <scope>NUCLEOTIDE SEQUENCE [LARGE SCALE GENOMIC DNA]</scope>
    <source>
        <strain evidence="5 6">DSM 16980</strain>
    </source>
</reference>
<dbReference type="InterPro" id="IPR036291">
    <property type="entry name" value="NAD(P)-bd_dom_sf"/>
</dbReference>
<proteinExistence type="predicted"/>
<organism evidence="5 6">
    <name type="scientific">Pectinatus haikarae</name>
    <dbReference type="NCBI Taxonomy" id="349096"/>
    <lineage>
        <taxon>Bacteria</taxon>
        <taxon>Bacillati</taxon>
        <taxon>Bacillota</taxon>
        <taxon>Negativicutes</taxon>
        <taxon>Selenomonadales</taxon>
        <taxon>Selenomonadaceae</taxon>
        <taxon>Pectinatus</taxon>
    </lineage>
</organism>
<dbReference type="Pfam" id="PF08125">
    <property type="entry name" value="Mannitol_dh_C"/>
    <property type="match status" value="1"/>
</dbReference>
<accession>A0ABT9Y919</accession>
<dbReference type="InterPro" id="IPR013131">
    <property type="entry name" value="Mannitol_DH_N"/>
</dbReference>
<dbReference type="InterPro" id="IPR008927">
    <property type="entry name" value="6-PGluconate_DH-like_C_sf"/>
</dbReference>
<dbReference type="Pfam" id="PF01232">
    <property type="entry name" value="Mannitol_dh"/>
    <property type="match status" value="1"/>
</dbReference>
<name>A0ABT9Y919_9FIRM</name>
<dbReference type="EMBL" id="JAUSUE010000011">
    <property type="protein sequence ID" value="MDQ0203985.1"/>
    <property type="molecule type" value="Genomic_DNA"/>
</dbReference>
<evidence type="ECO:0000259" key="3">
    <source>
        <dbReference type="Pfam" id="PF01232"/>
    </source>
</evidence>
<dbReference type="SUPFAM" id="SSF51735">
    <property type="entry name" value="NAD(P)-binding Rossmann-fold domains"/>
    <property type="match status" value="1"/>
</dbReference>
<dbReference type="InterPro" id="IPR013118">
    <property type="entry name" value="Mannitol_DH_C"/>
</dbReference>
<dbReference type="Gene3D" id="3.40.50.720">
    <property type="entry name" value="NAD(P)-binding Rossmann-like Domain"/>
    <property type="match status" value="1"/>
</dbReference>
<evidence type="ECO:0000259" key="4">
    <source>
        <dbReference type="Pfam" id="PF08125"/>
    </source>
</evidence>
<dbReference type="PANTHER" id="PTHR43362">
    <property type="entry name" value="MANNITOL DEHYDROGENASE DSF1-RELATED"/>
    <property type="match status" value="1"/>
</dbReference>
<keyword evidence="6" id="KW-1185">Reference proteome</keyword>
<protein>
    <submittedName>
        <fullName evidence="5">Fructuronate reductase</fullName>
        <ecNumber evidence="5">1.1.1.57</ecNumber>
    </submittedName>
</protein>
<dbReference type="InterPro" id="IPR050988">
    <property type="entry name" value="Mannitol_DH/Oxidoreductase"/>
</dbReference>
<comment type="catalytic activity">
    <reaction evidence="2">
        <text>D-mannitol 1-phosphate + NAD(+) = beta-D-fructose 6-phosphate + NADH + H(+)</text>
        <dbReference type="Rhea" id="RHEA:19661"/>
        <dbReference type="ChEBI" id="CHEBI:15378"/>
        <dbReference type="ChEBI" id="CHEBI:57540"/>
        <dbReference type="ChEBI" id="CHEBI:57634"/>
        <dbReference type="ChEBI" id="CHEBI:57945"/>
        <dbReference type="ChEBI" id="CHEBI:61381"/>
        <dbReference type="EC" id="1.1.1.17"/>
    </reaction>
</comment>
<feature type="domain" description="Mannitol dehydrogenase N-terminal" evidence="3">
    <location>
        <begin position="42"/>
        <end position="309"/>
    </location>
</feature>
<dbReference type="RefSeq" id="WP_307224126.1">
    <property type="nucleotide sequence ID" value="NZ_CP116940.1"/>
</dbReference>
<keyword evidence="1 5" id="KW-0560">Oxidoreductase</keyword>
<dbReference type="PANTHER" id="PTHR43362:SF1">
    <property type="entry name" value="MANNITOL DEHYDROGENASE 2-RELATED"/>
    <property type="match status" value="1"/>
</dbReference>
<evidence type="ECO:0000313" key="6">
    <source>
        <dbReference type="Proteomes" id="UP001239167"/>
    </source>
</evidence>
<dbReference type="GO" id="GO:0008866">
    <property type="term" value="F:fructuronate reductase activity"/>
    <property type="evidence" value="ECO:0007669"/>
    <property type="project" value="UniProtKB-EC"/>
</dbReference>
<dbReference type="SUPFAM" id="SSF48179">
    <property type="entry name" value="6-phosphogluconate dehydrogenase C-terminal domain-like"/>
    <property type="match status" value="1"/>
</dbReference>
<comment type="caution">
    <text evidence="5">The sequence shown here is derived from an EMBL/GenBank/DDBJ whole genome shotgun (WGS) entry which is preliminary data.</text>
</comment>
<dbReference type="Proteomes" id="UP001239167">
    <property type="component" value="Unassembled WGS sequence"/>
</dbReference>
<gene>
    <name evidence="5" type="ORF">J2S01_001705</name>
</gene>
<dbReference type="InterPro" id="IPR013328">
    <property type="entry name" value="6PGD_dom2"/>
</dbReference>
<feature type="domain" description="Mannitol dehydrogenase C-terminal" evidence="4">
    <location>
        <begin position="320"/>
        <end position="505"/>
    </location>
</feature>
<evidence type="ECO:0000256" key="1">
    <source>
        <dbReference type="ARBA" id="ARBA00023002"/>
    </source>
</evidence>
<evidence type="ECO:0000256" key="2">
    <source>
        <dbReference type="ARBA" id="ARBA00048615"/>
    </source>
</evidence>
<sequence length="534" mass="59905">MLQLNRKNVAAYREQWEDAGIKTYNFSDSEVIEKTGSKPQWLHFGGGNIFRAFIARLQQELLERNLAATGIIVATTHNKEVITKLYRPYDNLSVAVTMHANGDFTKKIIGNITEALVCDSAEKDDWQRLKEIIAAPSLQIVSFTITEKAYKLKDHNGNYFEDAAEDMKKGPENPQSPMGCITSLLYTRYKGGGQPIAFLSLDNCSHNGDKIKEAVLHFAETWEKNKLICSGFSAYINDKNKVAFPWSMIDKITPQPSEKVRIHLKKCGFKNADAIHTEKSECSLFVNAEKTEYLVIEDKFPNGRPPLEKAGVIFTDKDTVDKIEHMKVCTCLNPLHTALAVYGCLLGYTLIADEMKDAELKKFIELIGYKEGLPVVTDPKVLNPKKFIDEVIKERFNNPNVPDTPQRIASDTSQKVGIRFGETIKAHGKKAAELEYIPLAIAGWCRYLLGIDDAGNVFTPSPDPLLKYLQDNLTGIKVGEPDTAKGKLTEILSNKNIFGINLYEVDLGKKVEKYFGELISGKNAVRNVLKKYVR</sequence>
<dbReference type="EC" id="1.1.1.57" evidence="5"/>